<accession>A0A5N3S194</accession>
<comment type="caution">
    <text evidence="2">The sequence shown here is derived from an EMBL/GenBank/DDBJ whole genome shotgun (WGS) entry which is preliminary data.</text>
</comment>
<evidence type="ECO:0000256" key="1">
    <source>
        <dbReference type="SAM" id="SignalP"/>
    </source>
</evidence>
<evidence type="ECO:0000313" key="3">
    <source>
        <dbReference type="Proteomes" id="UP000326687"/>
    </source>
</evidence>
<gene>
    <name evidence="2" type="ORF">F2Z80_15800</name>
</gene>
<proteinExistence type="predicted"/>
<feature type="chain" id="PRO_5024275286" evidence="1">
    <location>
        <begin position="22"/>
        <end position="102"/>
    </location>
</feature>
<dbReference type="Proteomes" id="UP000326687">
    <property type="component" value="Unassembled WGS sequence"/>
</dbReference>
<dbReference type="EMBL" id="VXDD01000003">
    <property type="protein sequence ID" value="KAB0300598.1"/>
    <property type="molecule type" value="Genomic_DNA"/>
</dbReference>
<organism evidence="2 3">
    <name type="scientific">Vibrio fortis</name>
    <dbReference type="NCBI Taxonomy" id="212667"/>
    <lineage>
        <taxon>Bacteria</taxon>
        <taxon>Pseudomonadati</taxon>
        <taxon>Pseudomonadota</taxon>
        <taxon>Gammaproteobacteria</taxon>
        <taxon>Vibrionales</taxon>
        <taxon>Vibrionaceae</taxon>
        <taxon>Vibrio</taxon>
    </lineage>
</organism>
<dbReference type="AlphaFoldDB" id="A0A5N3S194"/>
<reference evidence="2 3" key="1">
    <citation type="submission" date="2019-09" db="EMBL/GenBank/DDBJ databases">
        <title>Vibrio Fortis S7-72.</title>
        <authorList>
            <person name="Das S.K."/>
        </authorList>
    </citation>
    <scope>NUCLEOTIDE SEQUENCE [LARGE SCALE GENOMIC DNA]</scope>
    <source>
        <strain evidence="2 3">S7-72</strain>
    </source>
</reference>
<dbReference type="RefSeq" id="WP_150896354.1">
    <property type="nucleotide sequence ID" value="NZ_VXDD01000003.1"/>
</dbReference>
<dbReference type="PROSITE" id="PS51257">
    <property type="entry name" value="PROKAR_LIPOPROTEIN"/>
    <property type="match status" value="1"/>
</dbReference>
<feature type="signal peptide" evidence="1">
    <location>
        <begin position="1"/>
        <end position="21"/>
    </location>
</feature>
<sequence>MKQLVKILLFTISSVTISACSADRVAIVSDSNVRVYSTEKDAIRQNSKNMPPSSPIAVLDKGTRIEVIDDIYGKDYWACEVRHSNQEIGWVLCTSLIFQNNA</sequence>
<name>A0A5N3S194_9VIBR</name>
<protein>
    <submittedName>
        <fullName evidence="2">SH3 domain-containing protein</fullName>
    </submittedName>
</protein>
<keyword evidence="1" id="KW-0732">Signal</keyword>
<evidence type="ECO:0000313" key="2">
    <source>
        <dbReference type="EMBL" id="KAB0300598.1"/>
    </source>
</evidence>